<dbReference type="GO" id="GO:0005829">
    <property type="term" value="C:cytosol"/>
    <property type="evidence" value="ECO:0007669"/>
    <property type="project" value="TreeGrafter"/>
</dbReference>
<dbReference type="PANTHER" id="PTHR33221">
    <property type="entry name" value="WINGED HELIX-TURN-HELIX TRANSCRIPTIONAL REGULATOR, RRF2 FAMILY"/>
    <property type="match status" value="1"/>
</dbReference>
<proteinExistence type="predicted"/>
<dbReference type="InterPro" id="IPR000944">
    <property type="entry name" value="Tscrpt_reg_Rrf2"/>
</dbReference>
<dbReference type="STRING" id="710421.Mycch_1143"/>
<dbReference type="PATRIC" id="fig|710421.3.peg.1151"/>
<dbReference type="AlphaFoldDB" id="I4BF94"/>
<evidence type="ECO:0000313" key="4">
    <source>
        <dbReference type="EMBL" id="AFM15951.1"/>
    </source>
</evidence>
<dbReference type="Proteomes" id="UP000006057">
    <property type="component" value="Chromosome"/>
</dbReference>
<name>I4BF94_MYCCN</name>
<dbReference type="HOGENOM" id="CLU_107144_2_0_11"/>
<feature type="compositionally biased region" description="Polar residues" evidence="3">
    <location>
        <begin position="148"/>
        <end position="162"/>
    </location>
</feature>
<organism evidence="4 5">
    <name type="scientific">Mycolicibacterium chubuense (strain NBB4)</name>
    <name type="common">Mycobacterium chubuense</name>
    <dbReference type="NCBI Taxonomy" id="710421"/>
    <lineage>
        <taxon>Bacteria</taxon>
        <taxon>Bacillati</taxon>
        <taxon>Actinomycetota</taxon>
        <taxon>Actinomycetes</taxon>
        <taxon>Mycobacteriales</taxon>
        <taxon>Mycobacteriaceae</taxon>
        <taxon>Mycolicibacterium</taxon>
    </lineage>
</organism>
<dbReference type="InterPro" id="IPR036390">
    <property type="entry name" value="WH_DNA-bd_sf"/>
</dbReference>
<dbReference type="EMBL" id="CP003053">
    <property type="protein sequence ID" value="AFM15951.1"/>
    <property type="molecule type" value="Genomic_DNA"/>
</dbReference>
<reference evidence="4 5" key="1">
    <citation type="submission" date="2012-06" db="EMBL/GenBank/DDBJ databases">
        <title>Complete sequence of chromosome of Mycobacterium chubuense NBB4.</title>
        <authorList>
            <consortium name="US DOE Joint Genome Institute"/>
            <person name="Lucas S."/>
            <person name="Han J."/>
            <person name="Lapidus A."/>
            <person name="Cheng J.-F."/>
            <person name="Goodwin L."/>
            <person name="Pitluck S."/>
            <person name="Peters L."/>
            <person name="Mikhailova N."/>
            <person name="Teshima H."/>
            <person name="Detter J.C."/>
            <person name="Han C."/>
            <person name="Tapia R."/>
            <person name="Land M."/>
            <person name="Hauser L."/>
            <person name="Kyrpides N."/>
            <person name="Ivanova N."/>
            <person name="Pagani I."/>
            <person name="Mattes T."/>
            <person name="Holmes A."/>
            <person name="Rutledge P."/>
            <person name="Paulsen I."/>
            <person name="Coleman N."/>
            <person name="Woyke T."/>
        </authorList>
    </citation>
    <scope>NUCLEOTIDE SEQUENCE [LARGE SCALE GENOMIC DNA]</scope>
    <source>
        <strain evidence="4 5">NBB4</strain>
    </source>
</reference>
<dbReference type="GO" id="GO:0003677">
    <property type="term" value="F:DNA binding"/>
    <property type="evidence" value="ECO:0007669"/>
    <property type="project" value="UniProtKB-KW"/>
</dbReference>
<dbReference type="OrthoDB" id="9795923at2"/>
<dbReference type="eggNOG" id="COG1959">
    <property type="taxonomic scope" value="Bacteria"/>
</dbReference>
<keyword evidence="1" id="KW-0238">DNA-binding</keyword>
<evidence type="ECO:0000256" key="3">
    <source>
        <dbReference type="SAM" id="MobiDB-lite"/>
    </source>
</evidence>
<feature type="region of interest" description="Disordered" evidence="3">
    <location>
        <begin position="143"/>
        <end position="162"/>
    </location>
</feature>
<dbReference type="InterPro" id="IPR036388">
    <property type="entry name" value="WH-like_DNA-bd_sf"/>
</dbReference>
<evidence type="ECO:0000313" key="5">
    <source>
        <dbReference type="Proteomes" id="UP000006057"/>
    </source>
</evidence>
<dbReference type="Pfam" id="PF02082">
    <property type="entry name" value="Rrf2"/>
    <property type="match status" value="1"/>
</dbReference>
<protein>
    <submittedName>
        <fullName evidence="4">Rrf2 family protein, putative transcriptional regulator</fullName>
    </submittedName>
</protein>
<accession>I4BF94</accession>
<dbReference type="PANTHER" id="PTHR33221:SF4">
    <property type="entry name" value="HTH-TYPE TRANSCRIPTIONAL REPRESSOR NSRR"/>
    <property type="match status" value="1"/>
</dbReference>
<dbReference type="Gene3D" id="1.10.10.10">
    <property type="entry name" value="Winged helix-like DNA-binding domain superfamily/Winged helix DNA-binding domain"/>
    <property type="match status" value="1"/>
</dbReference>
<comment type="cofactor">
    <cofactor evidence="2">
        <name>[2Fe-2S] cluster</name>
        <dbReference type="ChEBI" id="CHEBI:190135"/>
    </cofactor>
</comment>
<dbReference type="NCBIfam" id="TIGR00738">
    <property type="entry name" value="rrf2_super"/>
    <property type="match status" value="1"/>
</dbReference>
<evidence type="ECO:0000256" key="2">
    <source>
        <dbReference type="ARBA" id="ARBA00034078"/>
    </source>
</evidence>
<dbReference type="PROSITE" id="PS51197">
    <property type="entry name" value="HTH_RRF2_2"/>
    <property type="match status" value="1"/>
</dbReference>
<keyword evidence="5" id="KW-1185">Reference proteome</keyword>
<dbReference type="GO" id="GO:0003700">
    <property type="term" value="F:DNA-binding transcription factor activity"/>
    <property type="evidence" value="ECO:0007669"/>
    <property type="project" value="TreeGrafter"/>
</dbReference>
<gene>
    <name evidence="4" type="ordered locus">Mycch_1143</name>
</gene>
<dbReference type="RefSeq" id="WP_014814434.1">
    <property type="nucleotide sequence ID" value="NC_018027.1"/>
</dbReference>
<dbReference type="KEGG" id="mcb:Mycch_1143"/>
<dbReference type="SUPFAM" id="SSF46785">
    <property type="entry name" value="Winged helix' DNA-binding domain"/>
    <property type="match status" value="1"/>
</dbReference>
<evidence type="ECO:0000256" key="1">
    <source>
        <dbReference type="ARBA" id="ARBA00023125"/>
    </source>
</evidence>
<sequence length="162" mass="17209">MQLTRFTDLGLRAMMLLAAGEAQGQRVTTGSIAAGASASENHIAKAVSRLSELGMVHARRGRAGGLALTDEGRHASVGRLVRALEGDREVVECGGDNPCPLVPACRLRRALAEAKEAFYRELDRYTVADLAREATLPVLAVAFPPTHPGSSGHSTTPERNPR</sequence>